<reference evidence="1 2" key="1">
    <citation type="submission" date="2024-06" db="EMBL/GenBank/DDBJ databases">
        <title>Genomic Encyclopedia of Type Strains, Phase IV (KMG-IV): sequencing the most valuable type-strain genomes for metagenomic binning, comparative biology and taxonomic classification.</title>
        <authorList>
            <person name="Goeker M."/>
        </authorList>
    </citation>
    <scope>NUCLEOTIDE SEQUENCE [LARGE SCALE GENOMIC DNA]</scope>
    <source>
        <strain evidence="1 2">DSM 29846</strain>
    </source>
</reference>
<comment type="caution">
    <text evidence="1">The sequence shown here is derived from an EMBL/GenBank/DDBJ whole genome shotgun (WGS) entry which is preliminary data.</text>
</comment>
<dbReference type="EMBL" id="JBEPLM010000020">
    <property type="protein sequence ID" value="MET3597114.1"/>
    <property type="molecule type" value="Genomic_DNA"/>
</dbReference>
<dbReference type="Gene3D" id="6.10.250.730">
    <property type="match status" value="1"/>
</dbReference>
<organism evidence="1 2">
    <name type="scientific">Mesorhizobium shonense</name>
    <dbReference type="NCBI Taxonomy" id="1209948"/>
    <lineage>
        <taxon>Bacteria</taxon>
        <taxon>Pseudomonadati</taxon>
        <taxon>Pseudomonadota</taxon>
        <taxon>Alphaproteobacteria</taxon>
        <taxon>Hyphomicrobiales</taxon>
        <taxon>Phyllobacteriaceae</taxon>
        <taxon>Mesorhizobium</taxon>
    </lineage>
</organism>
<evidence type="ECO:0000313" key="2">
    <source>
        <dbReference type="Proteomes" id="UP001549036"/>
    </source>
</evidence>
<proteinExistence type="predicted"/>
<protein>
    <recommendedName>
        <fullName evidence="3">DUF982 domain-containing protein</fullName>
    </recommendedName>
</protein>
<dbReference type="InterPro" id="IPR010385">
    <property type="entry name" value="DUF982"/>
</dbReference>
<dbReference type="RefSeq" id="WP_292372758.1">
    <property type="nucleotide sequence ID" value="NZ_JBEPLM010000020.1"/>
</dbReference>
<keyword evidence="2" id="KW-1185">Reference proteome</keyword>
<evidence type="ECO:0000313" key="1">
    <source>
        <dbReference type="EMBL" id="MET3597114.1"/>
    </source>
</evidence>
<gene>
    <name evidence="1" type="ORF">ABID26_006538</name>
</gene>
<dbReference type="Proteomes" id="UP001549036">
    <property type="component" value="Unassembled WGS sequence"/>
</dbReference>
<evidence type="ECO:0008006" key="3">
    <source>
        <dbReference type="Google" id="ProtNLM"/>
    </source>
</evidence>
<dbReference type="Pfam" id="PF06169">
    <property type="entry name" value="DUF982"/>
    <property type="match status" value="1"/>
</dbReference>
<sequence length="96" mass="10315">MGDIFEPPIMVDDAPFGTRVIRCAMDAIEFLEEWPFERRGKLHACACEACCAAYDGRCGPDAARKAFVAWARVAGIGHCGSVLIDGVEKGGVVNLL</sequence>
<accession>A0ABV2I3C2</accession>
<name>A0ABV2I3C2_9HYPH</name>